<accession>A0A5M3MDZ5</accession>
<name>A0A5M3MDZ5_CONPW</name>
<dbReference type="OMA" id="HVHADIT"/>
<dbReference type="AlphaFoldDB" id="A0A5M3MDZ5"/>
<protein>
    <recommendedName>
        <fullName evidence="1">DUF7330 domain-containing protein</fullName>
    </recommendedName>
</protein>
<reference evidence="3" key="1">
    <citation type="journal article" date="2012" name="Science">
        <title>The Paleozoic origin of enzymatic lignin decomposition reconstructed from 31 fungal genomes.</title>
        <authorList>
            <person name="Floudas D."/>
            <person name="Binder M."/>
            <person name="Riley R."/>
            <person name="Barry K."/>
            <person name="Blanchette R.A."/>
            <person name="Henrissat B."/>
            <person name="Martinez A.T."/>
            <person name="Otillar R."/>
            <person name="Spatafora J.W."/>
            <person name="Yadav J.S."/>
            <person name="Aerts A."/>
            <person name="Benoit I."/>
            <person name="Boyd A."/>
            <person name="Carlson A."/>
            <person name="Copeland A."/>
            <person name="Coutinho P.M."/>
            <person name="de Vries R.P."/>
            <person name="Ferreira P."/>
            <person name="Findley K."/>
            <person name="Foster B."/>
            <person name="Gaskell J."/>
            <person name="Glotzer D."/>
            <person name="Gorecki P."/>
            <person name="Heitman J."/>
            <person name="Hesse C."/>
            <person name="Hori C."/>
            <person name="Igarashi K."/>
            <person name="Jurgens J.A."/>
            <person name="Kallen N."/>
            <person name="Kersten P."/>
            <person name="Kohler A."/>
            <person name="Kuees U."/>
            <person name="Kumar T.K.A."/>
            <person name="Kuo A."/>
            <person name="LaButti K."/>
            <person name="Larrondo L.F."/>
            <person name="Lindquist E."/>
            <person name="Ling A."/>
            <person name="Lombard V."/>
            <person name="Lucas S."/>
            <person name="Lundell T."/>
            <person name="Martin R."/>
            <person name="McLaughlin D.J."/>
            <person name="Morgenstern I."/>
            <person name="Morin E."/>
            <person name="Murat C."/>
            <person name="Nagy L.G."/>
            <person name="Nolan M."/>
            <person name="Ohm R.A."/>
            <person name="Patyshakuliyeva A."/>
            <person name="Rokas A."/>
            <person name="Ruiz-Duenas F.J."/>
            <person name="Sabat G."/>
            <person name="Salamov A."/>
            <person name="Samejima M."/>
            <person name="Schmutz J."/>
            <person name="Slot J.C."/>
            <person name="St John F."/>
            <person name="Stenlid J."/>
            <person name="Sun H."/>
            <person name="Sun S."/>
            <person name="Syed K."/>
            <person name="Tsang A."/>
            <person name="Wiebenga A."/>
            <person name="Young D."/>
            <person name="Pisabarro A."/>
            <person name="Eastwood D.C."/>
            <person name="Martin F."/>
            <person name="Cullen D."/>
            <person name="Grigoriev I.V."/>
            <person name="Hibbett D.S."/>
        </authorList>
    </citation>
    <scope>NUCLEOTIDE SEQUENCE [LARGE SCALE GENOMIC DNA]</scope>
    <source>
        <strain evidence="3">RWD-64-598 SS2</strain>
    </source>
</reference>
<dbReference type="InterPro" id="IPR055754">
    <property type="entry name" value="DUF7330"/>
</dbReference>
<dbReference type="Pfam" id="PF24016">
    <property type="entry name" value="DUF7330"/>
    <property type="match status" value="1"/>
</dbReference>
<dbReference type="GeneID" id="19210761"/>
<dbReference type="RefSeq" id="XP_007772674.1">
    <property type="nucleotide sequence ID" value="XM_007774484.1"/>
</dbReference>
<gene>
    <name evidence="2" type="ORF">CONPUDRAFT_84416</name>
</gene>
<dbReference type="EMBL" id="JH711584">
    <property type="protein sequence ID" value="EIW77267.1"/>
    <property type="molecule type" value="Genomic_DNA"/>
</dbReference>
<proteinExistence type="predicted"/>
<sequence>MQRHLEQIARWQARVDCKPQIAPPTTHTKFPSSKPTNFLHLTAERNWIKGHFTINPFLTLPPALLAPLAPDESTEADRRNLRLAARMGHIDAEITLVGPQRDEQRAAAAAGLMKRRTRMDVSCDHGMANLAIRTPTPTHPYTLHITLKNASSTIRIPTTFTGLITITAERSWVKLGASLSAHSAPISQVGATNRWFVGDDIAALCEGDWLGDVIEIDGSHSRVKVKYVDKVPGGETGAAVGATKAKGFWSRFAGKS</sequence>
<comment type="caution">
    <text evidence="2">The sequence shown here is derived from an EMBL/GenBank/DDBJ whole genome shotgun (WGS) entry which is preliminary data.</text>
</comment>
<evidence type="ECO:0000259" key="1">
    <source>
        <dbReference type="Pfam" id="PF24016"/>
    </source>
</evidence>
<evidence type="ECO:0000313" key="2">
    <source>
        <dbReference type="EMBL" id="EIW77267.1"/>
    </source>
</evidence>
<keyword evidence="3" id="KW-1185">Reference proteome</keyword>
<dbReference type="Proteomes" id="UP000053558">
    <property type="component" value="Unassembled WGS sequence"/>
</dbReference>
<dbReference type="OrthoDB" id="2593559at2759"/>
<dbReference type="KEGG" id="cput:CONPUDRAFT_84416"/>
<evidence type="ECO:0000313" key="3">
    <source>
        <dbReference type="Proteomes" id="UP000053558"/>
    </source>
</evidence>
<feature type="domain" description="DUF7330" evidence="1">
    <location>
        <begin position="37"/>
        <end position="229"/>
    </location>
</feature>
<organism evidence="2 3">
    <name type="scientific">Coniophora puteana (strain RWD-64-598)</name>
    <name type="common">Brown rot fungus</name>
    <dbReference type="NCBI Taxonomy" id="741705"/>
    <lineage>
        <taxon>Eukaryota</taxon>
        <taxon>Fungi</taxon>
        <taxon>Dikarya</taxon>
        <taxon>Basidiomycota</taxon>
        <taxon>Agaricomycotina</taxon>
        <taxon>Agaricomycetes</taxon>
        <taxon>Agaricomycetidae</taxon>
        <taxon>Boletales</taxon>
        <taxon>Coniophorineae</taxon>
        <taxon>Coniophoraceae</taxon>
        <taxon>Coniophora</taxon>
    </lineage>
</organism>